<dbReference type="EMBL" id="CARXXK010000003">
    <property type="protein sequence ID" value="CAI6362627.1"/>
    <property type="molecule type" value="Genomic_DNA"/>
</dbReference>
<evidence type="ECO:0000256" key="2">
    <source>
        <dbReference type="SAM" id="MobiDB-lite"/>
    </source>
</evidence>
<accession>A0AAV0X490</accession>
<keyword evidence="1" id="KW-0863">Zinc-finger</keyword>
<dbReference type="EMBL" id="CARXXK010000004">
    <property type="protein sequence ID" value="CAI6364929.1"/>
    <property type="molecule type" value="Genomic_DNA"/>
</dbReference>
<reference evidence="4 6" key="1">
    <citation type="submission" date="2023-01" db="EMBL/GenBank/DDBJ databases">
        <authorList>
            <person name="Whitehead M."/>
        </authorList>
    </citation>
    <scope>NUCLEOTIDE SEQUENCE [LARGE SCALE GENOMIC DNA]</scope>
</reference>
<evidence type="ECO:0000313" key="4">
    <source>
        <dbReference type="EMBL" id="CAI6362627.1"/>
    </source>
</evidence>
<protein>
    <recommendedName>
        <fullName evidence="3">C2H2-type domain-containing protein</fullName>
    </recommendedName>
</protein>
<organism evidence="4 6">
    <name type="scientific">Macrosiphum euphorbiae</name>
    <name type="common">potato aphid</name>
    <dbReference type="NCBI Taxonomy" id="13131"/>
    <lineage>
        <taxon>Eukaryota</taxon>
        <taxon>Metazoa</taxon>
        <taxon>Ecdysozoa</taxon>
        <taxon>Arthropoda</taxon>
        <taxon>Hexapoda</taxon>
        <taxon>Insecta</taxon>
        <taxon>Pterygota</taxon>
        <taxon>Neoptera</taxon>
        <taxon>Paraneoptera</taxon>
        <taxon>Hemiptera</taxon>
        <taxon>Sternorrhyncha</taxon>
        <taxon>Aphidomorpha</taxon>
        <taxon>Aphidoidea</taxon>
        <taxon>Aphididae</taxon>
        <taxon>Macrosiphini</taxon>
        <taxon>Macrosiphum</taxon>
    </lineage>
</organism>
<comment type="caution">
    <text evidence="4">The sequence shown here is derived from an EMBL/GenBank/DDBJ whole genome shotgun (WGS) entry which is preliminary data.</text>
</comment>
<keyword evidence="6" id="KW-1185">Reference proteome</keyword>
<dbReference type="GO" id="GO:0008270">
    <property type="term" value="F:zinc ion binding"/>
    <property type="evidence" value="ECO:0007669"/>
    <property type="project" value="UniProtKB-KW"/>
</dbReference>
<dbReference type="AlphaFoldDB" id="A0AAV0X490"/>
<keyword evidence="1" id="KW-0479">Metal-binding</keyword>
<feature type="region of interest" description="Disordered" evidence="2">
    <location>
        <begin position="35"/>
        <end position="72"/>
    </location>
</feature>
<proteinExistence type="predicted"/>
<gene>
    <name evidence="4" type="ORF">MEUPH1_LOCUS17681</name>
    <name evidence="5" type="ORF">MEUPH1_LOCUS19700</name>
</gene>
<feature type="domain" description="C2H2-type" evidence="3">
    <location>
        <begin position="19"/>
        <end position="46"/>
    </location>
</feature>
<evidence type="ECO:0000256" key="1">
    <source>
        <dbReference type="PROSITE-ProRule" id="PRU00042"/>
    </source>
</evidence>
<keyword evidence="1" id="KW-0862">Zinc</keyword>
<dbReference type="InterPro" id="IPR013087">
    <property type="entry name" value="Znf_C2H2_type"/>
</dbReference>
<evidence type="ECO:0000313" key="5">
    <source>
        <dbReference type="EMBL" id="CAI6364929.1"/>
    </source>
</evidence>
<feature type="compositionally biased region" description="Polar residues" evidence="2">
    <location>
        <begin position="61"/>
        <end position="72"/>
    </location>
</feature>
<evidence type="ECO:0000313" key="6">
    <source>
        <dbReference type="Proteomes" id="UP001160148"/>
    </source>
</evidence>
<dbReference type="Proteomes" id="UP001160148">
    <property type="component" value="Unassembled WGS sequence"/>
</dbReference>
<sequence length="72" mass="8196">MNFGNKNETNSGKRKRIKLECLECGKTFDNDYKQKHEKNIHNGKKVGTKHFGAPKNPFEASKSNSKQVSKNT</sequence>
<evidence type="ECO:0000259" key="3">
    <source>
        <dbReference type="PROSITE" id="PS50157"/>
    </source>
</evidence>
<dbReference type="PROSITE" id="PS50157">
    <property type="entry name" value="ZINC_FINGER_C2H2_2"/>
    <property type="match status" value="1"/>
</dbReference>
<name>A0AAV0X490_9HEMI</name>